<reference evidence="2 3" key="1">
    <citation type="submission" date="2024-07" db="EMBL/GenBank/DDBJ databases">
        <title>Section-level genome sequencing and comparative genomics of Aspergillus sections Usti and Cavernicolus.</title>
        <authorList>
            <consortium name="Lawrence Berkeley National Laboratory"/>
            <person name="Nybo J.L."/>
            <person name="Vesth T.C."/>
            <person name="Theobald S."/>
            <person name="Frisvad J.C."/>
            <person name="Larsen T.O."/>
            <person name="Kjaerboelling I."/>
            <person name="Rothschild-Mancinelli K."/>
            <person name="Lyhne E.K."/>
            <person name="Kogle M.E."/>
            <person name="Barry K."/>
            <person name="Clum A."/>
            <person name="Na H."/>
            <person name="Ledsgaard L."/>
            <person name="Lin J."/>
            <person name="Lipzen A."/>
            <person name="Kuo A."/>
            <person name="Riley R."/>
            <person name="Mondo S."/>
            <person name="LaButti K."/>
            <person name="Haridas S."/>
            <person name="Pangalinan J."/>
            <person name="Salamov A.A."/>
            <person name="Simmons B.A."/>
            <person name="Magnuson J.K."/>
            <person name="Chen J."/>
            <person name="Drula E."/>
            <person name="Henrissat B."/>
            <person name="Wiebenga A."/>
            <person name="Lubbers R.J."/>
            <person name="Gomes A.C."/>
            <person name="Macurrencykelacurrency M.R."/>
            <person name="Stajich J."/>
            <person name="Grigoriev I.V."/>
            <person name="Mortensen U.H."/>
            <person name="De vries R.P."/>
            <person name="Baker S.E."/>
            <person name="Andersen M.R."/>
        </authorList>
    </citation>
    <scope>NUCLEOTIDE SEQUENCE [LARGE SCALE GENOMIC DNA]</scope>
    <source>
        <strain evidence="2 3">CBS 756.74</strain>
    </source>
</reference>
<evidence type="ECO:0000313" key="2">
    <source>
        <dbReference type="EMBL" id="KAL2860510.1"/>
    </source>
</evidence>
<evidence type="ECO:0000256" key="1">
    <source>
        <dbReference type="SAM" id="MobiDB-lite"/>
    </source>
</evidence>
<dbReference type="EMBL" id="JBFXLR010000002">
    <property type="protein sequence ID" value="KAL2860510.1"/>
    <property type="molecule type" value="Genomic_DNA"/>
</dbReference>
<sequence>MAPFWKSAWMKSKISLSDEQRDQLLPNKSQETNQRPADETSSQPTASKERYVGFGIGGAGNIRKYGWILSRFNGVGSDFGDRVKTRGTTRL</sequence>
<proteinExistence type="predicted"/>
<comment type="caution">
    <text evidence="2">The sequence shown here is derived from an EMBL/GenBank/DDBJ whole genome shotgun (WGS) entry which is preliminary data.</text>
</comment>
<protein>
    <submittedName>
        <fullName evidence="2">Uncharacterized protein</fullName>
    </submittedName>
</protein>
<gene>
    <name evidence="2" type="ORF">BJX68DRAFT_225487</name>
</gene>
<dbReference type="Proteomes" id="UP001610444">
    <property type="component" value="Unassembled WGS sequence"/>
</dbReference>
<feature type="region of interest" description="Disordered" evidence="1">
    <location>
        <begin position="17"/>
        <end position="53"/>
    </location>
</feature>
<keyword evidence="3" id="KW-1185">Reference proteome</keyword>
<dbReference type="GeneID" id="98153555"/>
<dbReference type="RefSeq" id="XP_070905201.1">
    <property type="nucleotide sequence ID" value="XM_071038391.1"/>
</dbReference>
<name>A0ABR4L7I9_9EURO</name>
<organism evidence="2 3">
    <name type="scientific">Aspergillus pseudodeflectus</name>
    <dbReference type="NCBI Taxonomy" id="176178"/>
    <lineage>
        <taxon>Eukaryota</taxon>
        <taxon>Fungi</taxon>
        <taxon>Dikarya</taxon>
        <taxon>Ascomycota</taxon>
        <taxon>Pezizomycotina</taxon>
        <taxon>Eurotiomycetes</taxon>
        <taxon>Eurotiomycetidae</taxon>
        <taxon>Eurotiales</taxon>
        <taxon>Aspergillaceae</taxon>
        <taxon>Aspergillus</taxon>
        <taxon>Aspergillus subgen. Nidulantes</taxon>
    </lineage>
</organism>
<accession>A0ABR4L7I9</accession>
<feature type="compositionally biased region" description="Polar residues" evidence="1">
    <location>
        <begin position="26"/>
        <end position="46"/>
    </location>
</feature>
<evidence type="ECO:0000313" key="3">
    <source>
        <dbReference type="Proteomes" id="UP001610444"/>
    </source>
</evidence>